<dbReference type="EMBL" id="WTPW01001943">
    <property type="protein sequence ID" value="KAF0406174.1"/>
    <property type="molecule type" value="Genomic_DNA"/>
</dbReference>
<protein>
    <submittedName>
        <fullName evidence="1">Uncharacterized protein</fullName>
    </submittedName>
</protein>
<organism evidence="1 2">
    <name type="scientific">Gigaspora margarita</name>
    <dbReference type="NCBI Taxonomy" id="4874"/>
    <lineage>
        <taxon>Eukaryota</taxon>
        <taxon>Fungi</taxon>
        <taxon>Fungi incertae sedis</taxon>
        <taxon>Mucoromycota</taxon>
        <taxon>Glomeromycotina</taxon>
        <taxon>Glomeromycetes</taxon>
        <taxon>Diversisporales</taxon>
        <taxon>Gigasporaceae</taxon>
        <taxon>Gigaspora</taxon>
    </lineage>
</organism>
<evidence type="ECO:0000313" key="1">
    <source>
        <dbReference type="EMBL" id="KAF0406174.1"/>
    </source>
</evidence>
<dbReference type="AlphaFoldDB" id="A0A8H3X4N5"/>
<proteinExistence type="predicted"/>
<gene>
    <name evidence="1" type="ORF">F8M41_008876</name>
</gene>
<dbReference type="OrthoDB" id="2425109at2759"/>
<name>A0A8H3X4N5_GIGMA</name>
<accession>A0A8H3X4N5</accession>
<reference evidence="1 2" key="1">
    <citation type="journal article" date="2019" name="Environ. Microbiol.">
        <title>At the nexus of three kingdoms: the genome of the mycorrhizal fungus Gigaspora margarita provides insights into plant, endobacterial and fungal interactions.</title>
        <authorList>
            <person name="Venice F."/>
            <person name="Ghignone S."/>
            <person name="Salvioli di Fossalunga A."/>
            <person name="Amselem J."/>
            <person name="Novero M."/>
            <person name="Xianan X."/>
            <person name="Sedzielewska Toro K."/>
            <person name="Morin E."/>
            <person name="Lipzen A."/>
            <person name="Grigoriev I.V."/>
            <person name="Henrissat B."/>
            <person name="Martin F.M."/>
            <person name="Bonfante P."/>
        </authorList>
    </citation>
    <scope>NUCLEOTIDE SEQUENCE [LARGE SCALE GENOMIC DNA]</scope>
    <source>
        <strain evidence="1 2">BEG34</strain>
    </source>
</reference>
<sequence>MQLCYPYYLSVVEPDHYDKNKLSASSTHIVESSNHKNTNTLSTYKTPNIVISKLLSFGDKIALMTKVLYKRQRKEDQLLELDPDNFEKMLESTEPSLKGFFNELYNTFILNR</sequence>
<dbReference type="Proteomes" id="UP000439903">
    <property type="component" value="Unassembled WGS sequence"/>
</dbReference>
<comment type="caution">
    <text evidence="1">The sequence shown here is derived from an EMBL/GenBank/DDBJ whole genome shotgun (WGS) entry which is preliminary data.</text>
</comment>
<keyword evidence="2" id="KW-1185">Reference proteome</keyword>
<evidence type="ECO:0000313" key="2">
    <source>
        <dbReference type="Proteomes" id="UP000439903"/>
    </source>
</evidence>